<dbReference type="Proteomes" id="UP001365542">
    <property type="component" value="Unassembled WGS sequence"/>
</dbReference>
<dbReference type="EMBL" id="JAVHJO010000016">
    <property type="protein sequence ID" value="KAK6526398.1"/>
    <property type="molecule type" value="Genomic_DNA"/>
</dbReference>
<sequence>MKSILFTASILAATAAATCPATFDAGCQYFCTWPVASGGNSGCYSSDKSSAGATCTLCPAKPTACPATFSDECPFFCNGGECSYVNITTQNTHCEKCPGQTVKPTACPTTFDAGAAYFCEWPVASGGNAGYYGVDHTDQGAKCTVCPGKPTACPAVYTDECPFFCDNIECSYVNITTMNTKCIRCPGGPAPVESGTPSSSAAATATASLPAGPVYTGAASAANVGASVVLGFVAMFFAF</sequence>
<name>A0AAV9WWD5_9PEZI</name>
<comment type="caution">
    <text evidence="2">The sequence shown here is derived from an EMBL/GenBank/DDBJ whole genome shotgun (WGS) entry which is preliminary data.</text>
</comment>
<reference evidence="2 3" key="1">
    <citation type="submission" date="2019-10" db="EMBL/GenBank/DDBJ databases">
        <authorList>
            <person name="Palmer J.M."/>
        </authorList>
    </citation>
    <scope>NUCLEOTIDE SEQUENCE [LARGE SCALE GENOMIC DNA]</scope>
    <source>
        <strain evidence="2 3">TWF694</strain>
    </source>
</reference>
<proteinExistence type="predicted"/>
<keyword evidence="1" id="KW-0732">Signal</keyword>
<feature type="signal peptide" evidence="1">
    <location>
        <begin position="1"/>
        <end position="16"/>
    </location>
</feature>
<feature type="chain" id="PRO_5043754378" evidence="1">
    <location>
        <begin position="17"/>
        <end position="239"/>
    </location>
</feature>
<gene>
    <name evidence="2" type="ORF">TWF694_004993</name>
</gene>
<evidence type="ECO:0000313" key="3">
    <source>
        <dbReference type="Proteomes" id="UP001365542"/>
    </source>
</evidence>
<accession>A0AAV9WWD5</accession>
<dbReference type="AlphaFoldDB" id="A0AAV9WWD5"/>
<protein>
    <submittedName>
        <fullName evidence="2">Uncharacterized protein</fullName>
    </submittedName>
</protein>
<evidence type="ECO:0000256" key="1">
    <source>
        <dbReference type="SAM" id="SignalP"/>
    </source>
</evidence>
<organism evidence="2 3">
    <name type="scientific">Orbilia ellipsospora</name>
    <dbReference type="NCBI Taxonomy" id="2528407"/>
    <lineage>
        <taxon>Eukaryota</taxon>
        <taxon>Fungi</taxon>
        <taxon>Dikarya</taxon>
        <taxon>Ascomycota</taxon>
        <taxon>Pezizomycotina</taxon>
        <taxon>Orbiliomycetes</taxon>
        <taxon>Orbiliales</taxon>
        <taxon>Orbiliaceae</taxon>
        <taxon>Orbilia</taxon>
    </lineage>
</organism>
<keyword evidence="3" id="KW-1185">Reference proteome</keyword>
<evidence type="ECO:0000313" key="2">
    <source>
        <dbReference type="EMBL" id="KAK6526398.1"/>
    </source>
</evidence>